<evidence type="ECO:0000256" key="4">
    <source>
        <dbReference type="ARBA" id="ARBA00023152"/>
    </source>
</evidence>
<feature type="compositionally biased region" description="Basic and acidic residues" evidence="9">
    <location>
        <begin position="598"/>
        <end position="618"/>
    </location>
</feature>
<dbReference type="Pfam" id="PF08719">
    <property type="entry name" value="NADAR"/>
    <property type="match status" value="1"/>
</dbReference>
<feature type="compositionally biased region" description="Basic and acidic residues" evidence="9">
    <location>
        <begin position="636"/>
        <end position="645"/>
    </location>
</feature>
<evidence type="ECO:0000256" key="6">
    <source>
        <dbReference type="ARBA" id="ARBA00031125"/>
    </source>
</evidence>
<protein>
    <recommendedName>
        <fullName evidence="7">Enolase 4</fullName>
        <ecNumber evidence="3">4.2.1.11</ecNumber>
    </recommendedName>
    <alternativeName>
        <fullName evidence="6">2-phospho-D-glycerate hydro-lyase</fullName>
    </alternativeName>
</protein>
<keyword evidence="5" id="KW-0456">Lyase</keyword>
<dbReference type="Pfam" id="PF00113">
    <property type="entry name" value="Enolase_C"/>
    <property type="match status" value="1"/>
</dbReference>
<dbReference type="SUPFAM" id="SSF51604">
    <property type="entry name" value="Enolase C-terminal domain-like"/>
    <property type="match status" value="1"/>
</dbReference>
<evidence type="ECO:0000313" key="12">
    <source>
        <dbReference type="EMBL" id="EKC36165.1"/>
    </source>
</evidence>
<dbReference type="AlphaFoldDB" id="K1R4Q0"/>
<evidence type="ECO:0000256" key="7">
    <source>
        <dbReference type="ARBA" id="ARBA00034855"/>
    </source>
</evidence>
<dbReference type="EC" id="4.2.1.11" evidence="3"/>
<evidence type="ECO:0000256" key="8">
    <source>
        <dbReference type="ARBA" id="ARBA00048333"/>
    </source>
</evidence>
<feature type="compositionally biased region" description="Basic and acidic residues" evidence="9">
    <location>
        <begin position="84"/>
        <end position="97"/>
    </location>
</feature>
<evidence type="ECO:0000259" key="11">
    <source>
        <dbReference type="SMART" id="SM01193"/>
    </source>
</evidence>
<evidence type="ECO:0000256" key="1">
    <source>
        <dbReference type="ARBA" id="ARBA00005031"/>
    </source>
</evidence>
<dbReference type="InParanoid" id="K1R4Q0"/>
<dbReference type="Gene3D" id="3.20.20.120">
    <property type="entry name" value="Enolase-like C-terminal domain"/>
    <property type="match status" value="1"/>
</dbReference>
<dbReference type="InterPro" id="IPR047500">
    <property type="entry name" value="DD_ENO4"/>
</dbReference>
<dbReference type="GO" id="GO:0006096">
    <property type="term" value="P:glycolytic process"/>
    <property type="evidence" value="ECO:0007669"/>
    <property type="project" value="UniProtKB-UniPathway"/>
</dbReference>
<comment type="catalytic activity">
    <reaction evidence="8">
        <text>(2R)-2-phosphoglycerate = phosphoenolpyruvate + H2O</text>
        <dbReference type="Rhea" id="RHEA:10164"/>
        <dbReference type="ChEBI" id="CHEBI:15377"/>
        <dbReference type="ChEBI" id="CHEBI:58289"/>
        <dbReference type="ChEBI" id="CHEBI:58702"/>
        <dbReference type="EC" id="4.2.1.11"/>
    </reaction>
</comment>
<dbReference type="InterPro" id="IPR020810">
    <property type="entry name" value="Enolase_C"/>
</dbReference>
<dbReference type="PRINTS" id="PR00148">
    <property type="entry name" value="ENOLASE"/>
</dbReference>
<dbReference type="SMART" id="SM01192">
    <property type="entry name" value="Enolase_C"/>
    <property type="match status" value="1"/>
</dbReference>
<dbReference type="InterPro" id="IPR037238">
    <property type="entry name" value="YbiA-like_sf"/>
</dbReference>
<dbReference type="InterPro" id="IPR000941">
    <property type="entry name" value="Enolase"/>
</dbReference>
<dbReference type="Gene3D" id="1.10.357.40">
    <property type="entry name" value="YbiA-like"/>
    <property type="match status" value="1"/>
</dbReference>
<organism evidence="12">
    <name type="scientific">Magallana gigas</name>
    <name type="common">Pacific oyster</name>
    <name type="synonym">Crassostrea gigas</name>
    <dbReference type="NCBI Taxonomy" id="29159"/>
    <lineage>
        <taxon>Eukaryota</taxon>
        <taxon>Metazoa</taxon>
        <taxon>Spiralia</taxon>
        <taxon>Lophotrochozoa</taxon>
        <taxon>Mollusca</taxon>
        <taxon>Bivalvia</taxon>
        <taxon>Autobranchia</taxon>
        <taxon>Pteriomorphia</taxon>
        <taxon>Ostreida</taxon>
        <taxon>Ostreoidea</taxon>
        <taxon>Ostreidae</taxon>
        <taxon>Magallana</taxon>
    </lineage>
</organism>
<dbReference type="SUPFAM" id="SSF54826">
    <property type="entry name" value="Enolase N-terminal domain-like"/>
    <property type="match status" value="1"/>
</dbReference>
<dbReference type="UniPathway" id="UPA00109">
    <property type="reaction ID" value="UER00187"/>
</dbReference>
<dbReference type="InterPro" id="IPR012816">
    <property type="entry name" value="NADAR"/>
</dbReference>
<dbReference type="Gene3D" id="3.30.390.10">
    <property type="entry name" value="Enolase-like, N-terminal domain"/>
    <property type="match status" value="1"/>
</dbReference>
<dbReference type="PANTHER" id="PTHR11902:SF30">
    <property type="entry name" value="ENOLASE 4"/>
    <property type="match status" value="1"/>
</dbReference>
<keyword evidence="4" id="KW-0324">Glycolysis</keyword>
<feature type="domain" description="Enolase N-terminal" evidence="11">
    <location>
        <begin position="64"/>
        <end position="229"/>
    </location>
</feature>
<evidence type="ECO:0000256" key="3">
    <source>
        <dbReference type="ARBA" id="ARBA00012058"/>
    </source>
</evidence>
<dbReference type="CDD" id="cd22974">
    <property type="entry name" value="DD_ENO4"/>
    <property type="match status" value="1"/>
</dbReference>
<gene>
    <name evidence="12" type="ORF">CGI_10020230</name>
</gene>
<feature type="region of interest" description="Disordered" evidence="9">
    <location>
        <begin position="149"/>
        <end position="180"/>
    </location>
</feature>
<comment type="similarity">
    <text evidence="2">Belongs to the enolase family.</text>
</comment>
<proteinExistence type="inferred from homology"/>
<comment type="pathway">
    <text evidence="1">Carbohydrate degradation; glycolysis; pyruvate from D-glyceraldehyde 3-phosphate: step 4/5.</text>
</comment>
<dbReference type="NCBIfam" id="TIGR02464">
    <property type="entry name" value="ribofla_fusion"/>
    <property type="match status" value="1"/>
</dbReference>
<feature type="region of interest" description="Disordered" evidence="9">
    <location>
        <begin position="595"/>
        <end position="661"/>
    </location>
</feature>
<dbReference type="InterPro" id="IPR029017">
    <property type="entry name" value="Enolase-like_N"/>
</dbReference>
<reference evidence="12" key="1">
    <citation type="journal article" date="2012" name="Nature">
        <title>The oyster genome reveals stress adaptation and complexity of shell formation.</title>
        <authorList>
            <person name="Zhang G."/>
            <person name="Fang X."/>
            <person name="Guo X."/>
            <person name="Li L."/>
            <person name="Luo R."/>
            <person name="Xu F."/>
            <person name="Yang P."/>
            <person name="Zhang L."/>
            <person name="Wang X."/>
            <person name="Qi H."/>
            <person name="Xiong Z."/>
            <person name="Que H."/>
            <person name="Xie Y."/>
            <person name="Holland P.W."/>
            <person name="Paps J."/>
            <person name="Zhu Y."/>
            <person name="Wu F."/>
            <person name="Chen Y."/>
            <person name="Wang J."/>
            <person name="Peng C."/>
            <person name="Meng J."/>
            <person name="Yang L."/>
            <person name="Liu J."/>
            <person name="Wen B."/>
            <person name="Zhang N."/>
            <person name="Huang Z."/>
            <person name="Zhu Q."/>
            <person name="Feng Y."/>
            <person name="Mount A."/>
            <person name="Hedgecock D."/>
            <person name="Xu Z."/>
            <person name="Liu Y."/>
            <person name="Domazet-Loso T."/>
            <person name="Du Y."/>
            <person name="Sun X."/>
            <person name="Zhang S."/>
            <person name="Liu B."/>
            <person name="Cheng P."/>
            <person name="Jiang X."/>
            <person name="Li J."/>
            <person name="Fan D."/>
            <person name="Wang W."/>
            <person name="Fu W."/>
            <person name="Wang T."/>
            <person name="Wang B."/>
            <person name="Zhang J."/>
            <person name="Peng Z."/>
            <person name="Li Y."/>
            <person name="Li N."/>
            <person name="Wang J."/>
            <person name="Chen M."/>
            <person name="He Y."/>
            <person name="Tan F."/>
            <person name="Song X."/>
            <person name="Zheng Q."/>
            <person name="Huang R."/>
            <person name="Yang H."/>
            <person name="Du X."/>
            <person name="Chen L."/>
            <person name="Yang M."/>
            <person name="Gaffney P.M."/>
            <person name="Wang S."/>
            <person name="Luo L."/>
            <person name="She Z."/>
            <person name="Ming Y."/>
            <person name="Huang W."/>
            <person name="Zhang S."/>
            <person name="Huang B."/>
            <person name="Zhang Y."/>
            <person name="Qu T."/>
            <person name="Ni P."/>
            <person name="Miao G."/>
            <person name="Wang J."/>
            <person name="Wang Q."/>
            <person name="Steinberg C.E."/>
            <person name="Wang H."/>
            <person name="Li N."/>
            <person name="Qian L."/>
            <person name="Zhang G."/>
            <person name="Li Y."/>
            <person name="Yang H."/>
            <person name="Liu X."/>
            <person name="Wang J."/>
            <person name="Yin Y."/>
            <person name="Wang J."/>
        </authorList>
    </citation>
    <scope>NUCLEOTIDE SEQUENCE [LARGE SCALE GENOMIC DNA]</scope>
    <source>
        <strain evidence="12">05x7-T-G4-1.051#20</strain>
    </source>
</reference>
<dbReference type="PANTHER" id="PTHR11902">
    <property type="entry name" value="ENOLASE"/>
    <property type="match status" value="1"/>
</dbReference>
<sequence length="871" mass="98424">MASASTREAREKYELKQKAVKYYDQNGVPKKMEEILNSMFYDNPDDVYGHLANYFAEHAKTPLISQLSAAVVSSSSNSSLPENTKPEDREEEDKAREAGVEAAIALLNGDINTRLQGVDPALQSDVDKILMKLYEELKAEEDERLAKEAAEQAALGGDGATPVKEEDASVSGKKGGKSSAKKGKSVAVVVVPDEPKEKLLPGAESICVASRAACTAASAVREEPLYQHIATLRFGEIPKDMRVPIPMVTIIQSGRSAPGKLNCVKEFMVVPKPGMPIADSLKYCQKIYSYVAKTLVTKSGMAAQYGNDIGALCPSYDKPEQGLDILQDAITSLELTPGEDFFIALNLAGKEIFDYEKGKYEVMGGQQKVPEDLVEFWVELLGRYPSVVAIIDPMRKQEKEHWMRLCDRVSDKCYVIGNHTYPRPGLLLEEELTEEFKTSGTVLKLDQINTITDILESAKKMEDAENQIVLTTCYGETTDTFLADMVSASMMCPESIPTVSIVPRCPSNAMEWKLAAERKKCDVLGKIQNCTEEDKFMYHCVLNRDATMLLEVCAPMHYMSGYCARFSELHKRIFNDPALDCAKFDSPCPTRFQSNESYKLHEENEEEIKRNIDEKRDAGVGFNENKSQEDSTDQTAETKDTERMEAPVINNYPNKETRENCDERKRLNDEICGQTDANKSRESKPIDRERDRYRLEDEKEKYEYFWQKHSVFSQWYPCTFVIDGITYNCAEQYMMHQKAEIMGDEDSAKAIMTLDDPSEIKKRGRYVKNFNQDIWGACSQEIVKRGNMEKFSQNEELKQQLLWTHPKTLVEASPYDQIWGIGLSEDDPKAWNKLTWRGKNLLGEILTTVREKLRRDIENAGPYGDSNDLDL</sequence>
<evidence type="ECO:0000256" key="5">
    <source>
        <dbReference type="ARBA" id="ARBA00023239"/>
    </source>
</evidence>
<dbReference type="SMART" id="SM01193">
    <property type="entry name" value="Enolase_N"/>
    <property type="match status" value="1"/>
</dbReference>
<dbReference type="GO" id="GO:0004634">
    <property type="term" value="F:phosphopyruvate hydratase activity"/>
    <property type="evidence" value="ECO:0007669"/>
    <property type="project" value="UniProtKB-EC"/>
</dbReference>
<dbReference type="GO" id="GO:0000015">
    <property type="term" value="C:phosphopyruvate hydratase complex"/>
    <property type="evidence" value="ECO:0007669"/>
    <property type="project" value="InterPro"/>
</dbReference>
<dbReference type="GO" id="GO:0000287">
    <property type="term" value="F:magnesium ion binding"/>
    <property type="evidence" value="ECO:0007669"/>
    <property type="project" value="InterPro"/>
</dbReference>
<accession>K1R4Q0</accession>
<dbReference type="InterPro" id="IPR036849">
    <property type="entry name" value="Enolase-like_C_sf"/>
</dbReference>
<feature type="region of interest" description="Disordered" evidence="9">
    <location>
        <begin position="74"/>
        <end position="97"/>
    </location>
</feature>
<evidence type="ECO:0000256" key="2">
    <source>
        <dbReference type="ARBA" id="ARBA00009604"/>
    </source>
</evidence>
<evidence type="ECO:0000259" key="10">
    <source>
        <dbReference type="SMART" id="SM01192"/>
    </source>
</evidence>
<feature type="domain" description="Enolase C-terminal TIM barrel" evidence="10">
    <location>
        <begin position="240"/>
        <end position="504"/>
    </location>
</feature>
<dbReference type="SUPFAM" id="SSF143990">
    <property type="entry name" value="YbiA-like"/>
    <property type="match status" value="1"/>
</dbReference>
<dbReference type="InterPro" id="IPR020811">
    <property type="entry name" value="Enolase_N"/>
</dbReference>
<dbReference type="HOGENOM" id="CLU_329624_0_0_1"/>
<name>K1R4Q0_MAGGI</name>
<evidence type="ECO:0000256" key="9">
    <source>
        <dbReference type="SAM" id="MobiDB-lite"/>
    </source>
</evidence>
<dbReference type="CDD" id="cd15457">
    <property type="entry name" value="NADAR"/>
    <property type="match status" value="1"/>
</dbReference>
<dbReference type="EMBL" id="JH821812">
    <property type="protein sequence ID" value="EKC36165.1"/>
    <property type="molecule type" value="Genomic_DNA"/>
</dbReference>